<reference evidence="6" key="1">
    <citation type="submission" date="2020-02" db="EMBL/GenBank/DDBJ databases">
        <authorList>
            <person name="Meier V. D."/>
        </authorList>
    </citation>
    <scope>NUCLEOTIDE SEQUENCE</scope>
    <source>
        <strain evidence="6">AVDCRST_MAG23</strain>
    </source>
</reference>
<evidence type="ECO:0000256" key="1">
    <source>
        <dbReference type="ARBA" id="ARBA00023015"/>
    </source>
</evidence>
<keyword evidence="1" id="KW-0805">Transcription regulation</keyword>
<dbReference type="AlphaFoldDB" id="A0A6J4UJW1"/>
<evidence type="ECO:0000256" key="4">
    <source>
        <dbReference type="PROSITE-ProRule" id="PRU00335"/>
    </source>
</evidence>
<protein>
    <submittedName>
        <fullName evidence="6">Transcriptional regulator, AcrR family</fullName>
    </submittedName>
</protein>
<dbReference type="SUPFAM" id="SSF46689">
    <property type="entry name" value="Homeodomain-like"/>
    <property type="match status" value="1"/>
</dbReference>
<evidence type="ECO:0000259" key="5">
    <source>
        <dbReference type="PROSITE" id="PS50977"/>
    </source>
</evidence>
<evidence type="ECO:0000256" key="2">
    <source>
        <dbReference type="ARBA" id="ARBA00023125"/>
    </source>
</evidence>
<feature type="DNA-binding region" description="H-T-H motif" evidence="4">
    <location>
        <begin position="31"/>
        <end position="50"/>
    </location>
</feature>
<dbReference type="InterPro" id="IPR009057">
    <property type="entry name" value="Homeodomain-like_sf"/>
</dbReference>
<sequence length="188" mass="20074">RDLMPAALQPRAQVIASLLRAFRRNGYDGASLSRLSEATGLRRASLYHHFPGGKEDMARAVVISAVQSFRDVVLAPLQEPGTPEQRLAGMAAALSAFYDGGKDACILALMTVGEGRDVLAPEVRVGLQGWIDALSSVIEDAGQPEAVARERAQNAVARIQGALVLARGLGETAVFERTVEDLPRDLLT</sequence>
<proteinExistence type="predicted"/>
<feature type="non-terminal residue" evidence="6">
    <location>
        <position position="1"/>
    </location>
</feature>
<organism evidence="6">
    <name type="scientific">uncultured Sphingosinicella sp</name>
    <dbReference type="NCBI Taxonomy" id="478748"/>
    <lineage>
        <taxon>Bacteria</taxon>
        <taxon>Pseudomonadati</taxon>
        <taxon>Pseudomonadota</taxon>
        <taxon>Alphaproteobacteria</taxon>
        <taxon>Sphingomonadales</taxon>
        <taxon>Sphingosinicellaceae</taxon>
        <taxon>Sphingosinicella</taxon>
        <taxon>environmental samples</taxon>
    </lineage>
</organism>
<dbReference type="EMBL" id="CADCWD010000096">
    <property type="protein sequence ID" value="CAA9549453.1"/>
    <property type="molecule type" value="Genomic_DNA"/>
</dbReference>
<dbReference type="InterPro" id="IPR001647">
    <property type="entry name" value="HTH_TetR"/>
</dbReference>
<dbReference type="PANTHER" id="PTHR47506:SF1">
    <property type="entry name" value="HTH-TYPE TRANSCRIPTIONAL REGULATOR YJDC"/>
    <property type="match status" value="1"/>
</dbReference>
<name>A0A6J4UJW1_9SPHN</name>
<gene>
    <name evidence="6" type="ORF">AVDCRST_MAG23-2853</name>
</gene>
<accession>A0A6J4UJW1</accession>
<keyword evidence="2 4" id="KW-0238">DNA-binding</keyword>
<dbReference type="GO" id="GO:0003677">
    <property type="term" value="F:DNA binding"/>
    <property type="evidence" value="ECO:0007669"/>
    <property type="project" value="UniProtKB-UniRule"/>
</dbReference>
<dbReference type="PANTHER" id="PTHR47506">
    <property type="entry name" value="TRANSCRIPTIONAL REGULATORY PROTEIN"/>
    <property type="match status" value="1"/>
</dbReference>
<dbReference type="SUPFAM" id="SSF48498">
    <property type="entry name" value="Tetracyclin repressor-like, C-terminal domain"/>
    <property type="match status" value="1"/>
</dbReference>
<keyword evidence="3" id="KW-0804">Transcription</keyword>
<dbReference type="Gene3D" id="1.10.357.10">
    <property type="entry name" value="Tetracycline Repressor, domain 2"/>
    <property type="match status" value="1"/>
</dbReference>
<evidence type="ECO:0000313" key="6">
    <source>
        <dbReference type="EMBL" id="CAA9549453.1"/>
    </source>
</evidence>
<dbReference type="PROSITE" id="PS50977">
    <property type="entry name" value="HTH_TETR_2"/>
    <property type="match status" value="1"/>
</dbReference>
<feature type="domain" description="HTH tetR-type" evidence="5">
    <location>
        <begin position="8"/>
        <end position="68"/>
    </location>
</feature>
<dbReference type="InterPro" id="IPR036271">
    <property type="entry name" value="Tet_transcr_reg_TetR-rel_C_sf"/>
</dbReference>
<evidence type="ECO:0000256" key="3">
    <source>
        <dbReference type="ARBA" id="ARBA00023163"/>
    </source>
</evidence>
<dbReference type="Pfam" id="PF00440">
    <property type="entry name" value="TetR_N"/>
    <property type="match status" value="1"/>
</dbReference>